<feature type="region of interest" description="Disordered" evidence="7">
    <location>
        <begin position="924"/>
        <end position="1044"/>
    </location>
</feature>
<dbReference type="PANTHER" id="PTHR31313">
    <property type="entry name" value="TY1 ENHANCER ACTIVATOR"/>
    <property type="match status" value="1"/>
</dbReference>
<keyword evidence="6" id="KW-0539">Nucleus</keyword>
<feature type="region of interest" description="Disordered" evidence="7">
    <location>
        <begin position="68"/>
        <end position="91"/>
    </location>
</feature>
<evidence type="ECO:0000256" key="2">
    <source>
        <dbReference type="ARBA" id="ARBA00022833"/>
    </source>
</evidence>
<feature type="compositionally biased region" description="Acidic residues" evidence="7">
    <location>
        <begin position="136"/>
        <end position="146"/>
    </location>
</feature>
<evidence type="ECO:0000256" key="3">
    <source>
        <dbReference type="ARBA" id="ARBA00023015"/>
    </source>
</evidence>
<keyword evidence="5" id="KW-0804">Transcription</keyword>
<dbReference type="Proteomes" id="UP000235392">
    <property type="component" value="Unassembled WGS sequence"/>
</dbReference>
<feature type="region of interest" description="Disordered" evidence="7">
    <location>
        <begin position="387"/>
        <end position="413"/>
    </location>
</feature>
<feature type="domain" description="Xylanolytic transcriptional activator regulatory" evidence="8">
    <location>
        <begin position="495"/>
        <end position="573"/>
    </location>
</feature>
<name>A0A2N5TBP3_9BASI</name>
<sequence>MYFQRHSRKRGPPKGYIEAIELRLHRLEALLGGLLENDDTRVQALFSQLISDNEVRKLLTSDLKVAAQQGANGKPRKSWKSPDSLITSLPSDRGHQLHLMDTQKVLWGVSHLSPTSAEQDLRSHEPSQPNGQSSGPDDDSEDEESQLDTSPPPLLNNETNHQHKNRRRRVDSQLSSMSRPKSQVTSFSSSAIASTIPHTGTATFTLSRPELTNPNIDKSEPTLEGKQSLGSQNSEFLSTKQHSPATITELADVVGQLSLDENDEVRYHGRSSGLYLISASQRYKDFFWQFPKPGLWPVAPIRRSLTTFSILEVVNPLELLQSRETMNHFLDLYWMFVHPMMPILYKSEFMTQFQNLMANLDTVKRARPHWSLNQIWCHAMCRNSASTDGSLTDSSEQQSPPIHQQDHQIEPPVRGLGPTNRISVLLLLVMFSISSRYSDRFSNHTKGQYSNAGDDYLEKARQMLNLDYANSKLTNCQSLLLMAYREIGAGAMAESWLYTGMAIRMAQDMGLFRDVDKWFMPVKKFTYEDKQIRKRVWWACVNMDKYVSTYIGRPMMIFERDYDTAFPSTDEPDEHDRWGESTPKSSSMELPPAHPTYRTAEQDLKPEELDGAKMAHSVGVEQQYVSLENCPTTHQFETMEQKSHTISCFNRSASLSVLISRVVANIYAIRVRVIAQSSETLLSLLDQNLARWYLDLPEQLRYRPQSITPSPHKVDGKDCDSGKRAPTPHLLTLHAKFYTALILLHRPFIPPSRPQDCSANSSSSTSPPHPSHSICTIAANAITNIAQAYHEAFGLSRAPAFMVYYIFTAAILHVNNASSEAGLALTAKSSLLKCLNCLKEMTPTWTGAVRAWELLSGLVDLRDVDLLECKQQPVSNPSTSELDGIHLKNAHPADRGLKRPASSSNLENHLSHCHADQKNAHSLLNKSTTGNNKFLSTSAGAAHMNSRSSLRQSSTSFRSALPRENRKPLRSVSTSDWSTMSMNAAKHKGECSENPSISEQATSLPQQCQSEMRSPGELGMGLSSEKNSSRGEPEPHRFSAATCSNPMLLHPPVAALPTTAMEEMMGFWSSSPNLHEHYHQQCDRQTLHQQQQPPRPSNFSSPIGNPPYEPHNEQDPLRTTIQGIFGLGGSSQGNYTTTNESMPNGHQRNGGLAYENQVEGGRVEVRQEQQAQPILDGKSATAQNATKDGTLSELGLSWFAPPVDAVGDFTVDPSSLTLLTAHSQPPPDRNPPPYHQLPESLSGARFDENAYSAIHF</sequence>
<keyword evidence="4" id="KW-0238">DNA-binding</keyword>
<evidence type="ECO:0000313" key="10">
    <source>
        <dbReference type="Proteomes" id="UP000235392"/>
    </source>
</evidence>
<feature type="region of interest" description="Disordered" evidence="7">
    <location>
        <begin position="114"/>
        <end position="229"/>
    </location>
</feature>
<proteinExistence type="predicted"/>
<dbReference type="EMBL" id="PGCI01000649">
    <property type="protein sequence ID" value="PLW22892.1"/>
    <property type="molecule type" value="Genomic_DNA"/>
</dbReference>
<keyword evidence="2" id="KW-0862">Zinc</keyword>
<feature type="region of interest" description="Disordered" evidence="7">
    <location>
        <begin position="567"/>
        <end position="594"/>
    </location>
</feature>
<evidence type="ECO:0000259" key="8">
    <source>
        <dbReference type="SMART" id="SM00906"/>
    </source>
</evidence>
<feature type="compositionally biased region" description="Low complexity" evidence="7">
    <location>
        <begin position="946"/>
        <end position="959"/>
    </location>
</feature>
<dbReference type="SMART" id="SM00906">
    <property type="entry name" value="Fungal_trans"/>
    <property type="match status" value="1"/>
</dbReference>
<evidence type="ECO:0000256" key="7">
    <source>
        <dbReference type="SAM" id="MobiDB-lite"/>
    </source>
</evidence>
<dbReference type="AlphaFoldDB" id="A0A2N5TBP3"/>
<feature type="compositionally biased region" description="Basic and acidic residues" evidence="7">
    <location>
        <begin position="1077"/>
        <end position="1086"/>
    </location>
</feature>
<organism evidence="9 10">
    <name type="scientific">Puccinia coronata f. sp. avenae</name>
    <dbReference type="NCBI Taxonomy" id="200324"/>
    <lineage>
        <taxon>Eukaryota</taxon>
        <taxon>Fungi</taxon>
        <taxon>Dikarya</taxon>
        <taxon>Basidiomycota</taxon>
        <taxon>Pucciniomycotina</taxon>
        <taxon>Pucciniomycetes</taxon>
        <taxon>Pucciniales</taxon>
        <taxon>Pucciniaceae</taxon>
        <taxon>Puccinia</taxon>
    </lineage>
</organism>
<feature type="compositionally biased region" description="Polar residues" evidence="7">
    <location>
        <begin position="993"/>
        <end position="1012"/>
    </location>
</feature>
<dbReference type="InterPro" id="IPR051615">
    <property type="entry name" value="Transcr_Regulatory_Elem"/>
</dbReference>
<feature type="compositionally biased region" description="Polar residues" evidence="7">
    <location>
        <begin position="387"/>
        <end position="402"/>
    </location>
</feature>
<feature type="compositionally biased region" description="Polar residues" evidence="7">
    <location>
        <begin position="1087"/>
        <end position="1103"/>
    </location>
</feature>
<feature type="compositionally biased region" description="Polar residues" evidence="7">
    <location>
        <begin position="1132"/>
        <end position="1147"/>
    </location>
</feature>
<reference evidence="9 10" key="1">
    <citation type="submission" date="2017-11" db="EMBL/GenBank/DDBJ databases">
        <title>De novo assembly and phasing of dikaryotic genomes from two isolates of Puccinia coronata f. sp. avenae, the causal agent of oat crown rust.</title>
        <authorList>
            <person name="Miller M.E."/>
            <person name="Zhang Y."/>
            <person name="Omidvar V."/>
            <person name="Sperschneider J."/>
            <person name="Schwessinger B."/>
            <person name="Raley C."/>
            <person name="Palmer J.M."/>
            <person name="Garnica D."/>
            <person name="Upadhyaya N."/>
            <person name="Rathjen J."/>
            <person name="Taylor J.M."/>
            <person name="Park R.F."/>
            <person name="Dodds P.N."/>
            <person name="Hirsch C.D."/>
            <person name="Kianian S.F."/>
            <person name="Figueroa M."/>
        </authorList>
    </citation>
    <scope>NUCLEOTIDE SEQUENCE [LARGE SCALE GENOMIC DNA]</scope>
    <source>
        <strain evidence="9">12SD80</strain>
    </source>
</reference>
<feature type="region of interest" description="Disordered" evidence="7">
    <location>
        <begin position="1077"/>
        <end position="1152"/>
    </location>
</feature>
<evidence type="ECO:0000256" key="6">
    <source>
        <dbReference type="ARBA" id="ARBA00023242"/>
    </source>
</evidence>
<feature type="compositionally biased region" description="Polar residues" evidence="7">
    <location>
        <begin position="924"/>
        <end position="939"/>
    </location>
</feature>
<dbReference type="Pfam" id="PF04082">
    <property type="entry name" value="Fungal_trans"/>
    <property type="match status" value="1"/>
</dbReference>
<evidence type="ECO:0000256" key="5">
    <source>
        <dbReference type="ARBA" id="ARBA00023163"/>
    </source>
</evidence>
<dbReference type="InterPro" id="IPR007219">
    <property type="entry name" value="XnlR_reg_dom"/>
</dbReference>
<dbReference type="PANTHER" id="PTHR31313:SF78">
    <property type="entry name" value="TRANSCRIPTION FACTOR DOMAIN-CONTAINING PROTEIN"/>
    <property type="match status" value="1"/>
</dbReference>
<feature type="compositionally biased region" description="Polar residues" evidence="7">
    <location>
        <begin position="197"/>
        <end position="216"/>
    </location>
</feature>
<feature type="compositionally biased region" description="Basic and acidic residues" evidence="7">
    <location>
        <begin position="1027"/>
        <end position="1037"/>
    </location>
</feature>
<protein>
    <recommendedName>
        <fullName evidence="8">Xylanolytic transcriptional activator regulatory domain-containing protein</fullName>
    </recommendedName>
</protein>
<keyword evidence="3" id="KW-0805">Transcription regulation</keyword>
<dbReference type="GO" id="GO:0008270">
    <property type="term" value="F:zinc ion binding"/>
    <property type="evidence" value="ECO:0007669"/>
    <property type="project" value="InterPro"/>
</dbReference>
<keyword evidence="1" id="KW-0479">Metal-binding</keyword>
<evidence type="ECO:0000313" key="9">
    <source>
        <dbReference type="EMBL" id="PLW22892.1"/>
    </source>
</evidence>
<comment type="caution">
    <text evidence="9">The sequence shown here is derived from an EMBL/GenBank/DDBJ whole genome shotgun (WGS) entry which is preliminary data.</text>
</comment>
<evidence type="ECO:0000256" key="4">
    <source>
        <dbReference type="ARBA" id="ARBA00023125"/>
    </source>
</evidence>
<feature type="compositionally biased region" description="Low complexity" evidence="7">
    <location>
        <begin position="185"/>
        <end position="196"/>
    </location>
</feature>
<evidence type="ECO:0000256" key="1">
    <source>
        <dbReference type="ARBA" id="ARBA00022723"/>
    </source>
</evidence>
<dbReference type="GO" id="GO:0003677">
    <property type="term" value="F:DNA binding"/>
    <property type="evidence" value="ECO:0007669"/>
    <property type="project" value="UniProtKB-KW"/>
</dbReference>
<feature type="compositionally biased region" description="Polar residues" evidence="7">
    <location>
        <begin position="971"/>
        <end position="982"/>
    </location>
</feature>
<gene>
    <name evidence="9" type="ORF">PCASD_17800</name>
</gene>
<dbReference type="CDD" id="cd12148">
    <property type="entry name" value="fungal_TF_MHR"/>
    <property type="match status" value="1"/>
</dbReference>
<dbReference type="GO" id="GO:0006351">
    <property type="term" value="P:DNA-templated transcription"/>
    <property type="evidence" value="ECO:0007669"/>
    <property type="project" value="InterPro"/>
</dbReference>
<accession>A0A2N5TBP3</accession>
<feature type="region of interest" description="Disordered" evidence="7">
    <location>
        <begin position="891"/>
        <end position="910"/>
    </location>
</feature>
<feature type="compositionally biased region" description="Polar residues" evidence="7">
    <location>
        <begin position="172"/>
        <end position="184"/>
    </location>
</feature>